<evidence type="ECO:0000256" key="2">
    <source>
        <dbReference type="ARBA" id="ARBA00022617"/>
    </source>
</evidence>
<comment type="cofactor">
    <cofactor evidence="1">
        <name>heme b</name>
        <dbReference type="ChEBI" id="CHEBI:60344"/>
    </cofactor>
</comment>
<name>A0A161WMF4_COLIC</name>
<keyword evidence="3" id="KW-0479">Metal-binding</keyword>
<dbReference type="GO" id="GO:0016829">
    <property type="term" value="F:lyase activity"/>
    <property type="evidence" value="ECO:0007669"/>
    <property type="project" value="UniProtKB-KW"/>
</dbReference>
<evidence type="ECO:0000256" key="3">
    <source>
        <dbReference type="ARBA" id="ARBA00022723"/>
    </source>
</evidence>
<organism evidence="6 7">
    <name type="scientific">Colletotrichum incanum</name>
    <name type="common">Soybean anthracnose fungus</name>
    <dbReference type="NCBI Taxonomy" id="1573173"/>
    <lineage>
        <taxon>Eukaryota</taxon>
        <taxon>Fungi</taxon>
        <taxon>Dikarya</taxon>
        <taxon>Ascomycota</taxon>
        <taxon>Pezizomycotina</taxon>
        <taxon>Sordariomycetes</taxon>
        <taxon>Hypocreomycetidae</taxon>
        <taxon>Glomerellales</taxon>
        <taxon>Glomerellaceae</taxon>
        <taxon>Colletotrichum</taxon>
        <taxon>Colletotrichum spaethianum species complex</taxon>
    </lineage>
</organism>
<dbReference type="EMBL" id="LFIW01000219">
    <property type="protein sequence ID" value="KZL87568.1"/>
    <property type="molecule type" value="Genomic_DNA"/>
</dbReference>
<keyword evidence="7" id="KW-1185">Reference proteome</keyword>
<dbReference type="STRING" id="1573173.A0A161WMF4"/>
<dbReference type="AlphaFoldDB" id="A0A161WMF4"/>
<evidence type="ECO:0000256" key="4">
    <source>
        <dbReference type="ARBA" id="ARBA00023004"/>
    </source>
</evidence>
<gene>
    <name evidence="6" type="ORF">CI238_01487</name>
</gene>
<sequence>MKLESAIPEWLEKDRTVPAKMPPNFKPAFELYTSRFPKKITDVVMAVIGAQYPSAEMNDGNALKTISSFLAPGTVDPDSCSAFHEVAAVVDNRGFYNVAVFAYWSSTPAYEDWSTKSGFRKWWAEAKPGENPQHGWFLEVFLPTVDRLETVFTTAVPEGASHMRESVSGPIREHVYWGSMRDRFPVSQTDELIGEATKSDLMGSPNDDLGLLQRIRIPGRKNLVVIRSGQDWSAALQEERLLYFTSMQPPLVKGMEYLRDHGDEVGCFSCRFMETVDPITAEGGKDRTFALAYFDDLASLERWSKEHRTHLTIFGEFAKYAKSLGDKMSLSLFHEVLVLKPEQQVFEYIGCHRGTGMLSSL</sequence>
<evidence type="ECO:0000313" key="6">
    <source>
        <dbReference type="EMBL" id="KZL87568.1"/>
    </source>
</evidence>
<evidence type="ECO:0000256" key="1">
    <source>
        <dbReference type="ARBA" id="ARBA00001970"/>
    </source>
</evidence>
<dbReference type="InterPro" id="IPR025702">
    <property type="entry name" value="OXD"/>
</dbReference>
<reference evidence="6 7" key="1">
    <citation type="submission" date="2015-06" db="EMBL/GenBank/DDBJ databases">
        <title>Survival trade-offs in plant roots during colonization by closely related pathogenic and mutualistic fungi.</title>
        <authorList>
            <person name="Hacquard S."/>
            <person name="Kracher B."/>
            <person name="Hiruma K."/>
            <person name="Weinman A."/>
            <person name="Muench P."/>
            <person name="Garrido Oter R."/>
            <person name="Ver Loren van Themaat E."/>
            <person name="Dallerey J.-F."/>
            <person name="Damm U."/>
            <person name="Henrissat B."/>
            <person name="Lespinet O."/>
            <person name="Thon M."/>
            <person name="Kemen E."/>
            <person name="McHardy A.C."/>
            <person name="Schulze-Lefert P."/>
            <person name="O'Connell R.J."/>
        </authorList>
    </citation>
    <scope>NUCLEOTIDE SEQUENCE [LARGE SCALE GENOMIC DNA]</scope>
    <source>
        <strain evidence="6 7">MAFF 238704</strain>
    </source>
</reference>
<evidence type="ECO:0000313" key="7">
    <source>
        <dbReference type="Proteomes" id="UP000076584"/>
    </source>
</evidence>
<keyword evidence="2" id="KW-0349">Heme</keyword>
<comment type="caution">
    <text evidence="6">The sequence shown here is derived from an EMBL/GenBank/DDBJ whole genome shotgun (WGS) entry which is preliminary data.</text>
</comment>
<dbReference type="Proteomes" id="UP000076584">
    <property type="component" value="Unassembled WGS sequence"/>
</dbReference>
<keyword evidence="4" id="KW-0408">Iron</keyword>
<dbReference type="Pfam" id="PF13816">
    <property type="entry name" value="Dehydratase_hem"/>
    <property type="match status" value="1"/>
</dbReference>
<accession>A0A161WMF4</accession>
<proteinExistence type="predicted"/>
<evidence type="ECO:0000256" key="5">
    <source>
        <dbReference type="ARBA" id="ARBA00023239"/>
    </source>
</evidence>
<protein>
    <submittedName>
        <fullName evidence="6">Phenylacetaldoxime dehydratase</fullName>
    </submittedName>
</protein>
<dbReference type="GO" id="GO:0046872">
    <property type="term" value="F:metal ion binding"/>
    <property type="evidence" value="ECO:0007669"/>
    <property type="project" value="UniProtKB-KW"/>
</dbReference>
<keyword evidence="5" id="KW-0456">Lyase</keyword>